<evidence type="ECO:0000313" key="3">
    <source>
        <dbReference type="EMBL" id="CAM78049.1"/>
    </source>
</evidence>
<name>Q3BK89_9PROT</name>
<evidence type="ECO:0000313" key="2">
    <source>
        <dbReference type="EMBL" id="CAJ30142.1"/>
    </source>
</evidence>
<keyword evidence="1" id="KW-0175">Coiled coil</keyword>
<protein>
    <submittedName>
        <fullName evidence="2">Uncharacterized protein</fullName>
    </submittedName>
</protein>
<reference evidence="3" key="2">
    <citation type="journal article" date="2007" name="J. Bacteriol.">
        <title>Comparative genome analysis of four magnetotactic bacteria reveals a complex set of group-specific genes implicated in magnetosome biomineralization and function.</title>
        <authorList>
            <person name="Richter M."/>
            <person name="Kube M."/>
            <person name="Bazylinski D.A."/>
            <person name="Lombardot T."/>
            <person name="Gloeckner F.O."/>
            <person name="Reinhardt R."/>
            <person name="Schueler D."/>
        </authorList>
    </citation>
    <scope>NUCLEOTIDE SEQUENCE</scope>
    <source>
        <strain evidence="3">MSR-1</strain>
    </source>
</reference>
<dbReference type="EMBL" id="CU459003">
    <property type="protein sequence ID" value="CAM78049.1"/>
    <property type="molecule type" value="Genomic_DNA"/>
</dbReference>
<accession>Q3BK89</accession>
<organism evidence="2">
    <name type="scientific">Magnetospirillum gryphiswaldense</name>
    <dbReference type="NCBI Taxonomy" id="55518"/>
    <lineage>
        <taxon>Bacteria</taxon>
        <taxon>Pseudomonadati</taxon>
        <taxon>Pseudomonadota</taxon>
        <taxon>Alphaproteobacteria</taxon>
        <taxon>Rhodospirillales</taxon>
        <taxon>Rhodospirillaceae</taxon>
        <taxon>Magnetospirillum</taxon>
    </lineage>
</organism>
<dbReference type="AlphaFoldDB" id="Q3BK89"/>
<gene>
    <name evidence="2" type="ORF">mgI522</name>
    <name evidence="3" type="ORF">MGR_4117</name>
</gene>
<feature type="coiled-coil region" evidence="1">
    <location>
        <begin position="183"/>
        <end position="210"/>
    </location>
</feature>
<proteinExistence type="predicted"/>
<sequence>MGVRTCRDGDLTMSGFRQVTKAQARGHLSRDERIARLEGTVLTLDRREEFVEEISRLWRDAQDTFLTIGRYLVQAAERLEHGEYQAMVDNQLPFGYQVSYQLRKVAEAIDGKRLLLEELPPSYATIYQFTTLTDEQLTLARQTEPPLLRPTVKREEIVTFKREMARKVASESPANLPDPAKRVAQLKRRKENLLKQQAAILVELAKIEEELTLVAD</sequence>
<reference evidence="2" key="1">
    <citation type="journal article" date="2005" name="J. Bacteriol.">
        <title>A hypervariable 130-kilobase genomic region of Magnetospirillum gryphiswaldense comprises a magnetosome island which undergoes frequent rearrangements during stationary growth.</title>
        <authorList>
            <person name="Ullrich S."/>
            <person name="Kube M."/>
            <person name="Schuebbe S."/>
            <person name="Reinhardt R."/>
            <person name="Schueler D."/>
        </authorList>
    </citation>
    <scope>NUCLEOTIDE SEQUENCE</scope>
    <source>
        <strain evidence="2">MSR-1</strain>
    </source>
</reference>
<evidence type="ECO:0000256" key="1">
    <source>
        <dbReference type="SAM" id="Coils"/>
    </source>
</evidence>
<dbReference type="EMBL" id="AM085146">
    <property type="protein sequence ID" value="CAJ30142.1"/>
    <property type="molecule type" value="Genomic_DNA"/>
</dbReference>